<comment type="caution">
    <text evidence="1">The sequence shown here is derived from an EMBL/GenBank/DDBJ whole genome shotgun (WGS) entry which is preliminary data.</text>
</comment>
<dbReference type="EMBL" id="VSSQ01136659">
    <property type="protein sequence ID" value="MPN60865.1"/>
    <property type="molecule type" value="Genomic_DNA"/>
</dbReference>
<protein>
    <submittedName>
        <fullName evidence="1">Uncharacterized protein</fullName>
    </submittedName>
</protein>
<proteinExistence type="predicted"/>
<name>A0A645JB12_9ZZZZ</name>
<sequence>MTGPKIYVNLYNMFGLNGSTANFHMDLYEDATSIRVASGELLSKDKGEIIELNLKKNVKYRLEIKHKSGVAAKYLVYIKNKNLI</sequence>
<organism evidence="1">
    <name type="scientific">bioreactor metagenome</name>
    <dbReference type="NCBI Taxonomy" id="1076179"/>
    <lineage>
        <taxon>unclassified sequences</taxon>
        <taxon>metagenomes</taxon>
        <taxon>ecological metagenomes</taxon>
    </lineage>
</organism>
<gene>
    <name evidence="1" type="ORF">SDC9_208598</name>
</gene>
<dbReference type="AlphaFoldDB" id="A0A645JB12"/>
<accession>A0A645JB12</accession>
<evidence type="ECO:0000313" key="1">
    <source>
        <dbReference type="EMBL" id="MPN60865.1"/>
    </source>
</evidence>
<reference evidence="1" key="1">
    <citation type="submission" date="2019-08" db="EMBL/GenBank/DDBJ databases">
        <authorList>
            <person name="Kucharzyk K."/>
            <person name="Murdoch R.W."/>
            <person name="Higgins S."/>
            <person name="Loffler F."/>
        </authorList>
    </citation>
    <scope>NUCLEOTIDE SEQUENCE</scope>
</reference>